<comment type="catalytic activity">
    <reaction evidence="1 13">
        <text>a 1,2-diacyl-sn-glycerol + ATP = a 1,2-diacyl-sn-glycero-3-phosphate + ADP + H(+)</text>
        <dbReference type="Rhea" id="RHEA:10272"/>
        <dbReference type="ChEBI" id="CHEBI:15378"/>
        <dbReference type="ChEBI" id="CHEBI:17815"/>
        <dbReference type="ChEBI" id="CHEBI:30616"/>
        <dbReference type="ChEBI" id="CHEBI:58608"/>
        <dbReference type="ChEBI" id="CHEBI:456216"/>
        <dbReference type="EC" id="2.7.1.107"/>
    </reaction>
</comment>
<feature type="non-terminal residue" evidence="19">
    <location>
        <position position="1"/>
    </location>
</feature>
<feature type="domain" description="Phorbol-ester/DAG-type" evidence="16">
    <location>
        <begin position="273"/>
        <end position="324"/>
    </location>
</feature>
<evidence type="ECO:0000256" key="5">
    <source>
        <dbReference type="ARBA" id="ARBA00022723"/>
    </source>
</evidence>
<evidence type="ECO:0000256" key="2">
    <source>
        <dbReference type="ARBA" id="ARBA00004370"/>
    </source>
</evidence>
<evidence type="ECO:0000256" key="14">
    <source>
        <dbReference type="SAM" id="MobiDB-lite"/>
    </source>
</evidence>
<keyword evidence="15" id="KW-1133">Transmembrane helix</keyword>
<dbReference type="SMART" id="SM00046">
    <property type="entry name" value="DAGKc"/>
    <property type="match status" value="1"/>
</dbReference>
<feature type="compositionally biased region" description="Low complexity" evidence="14">
    <location>
        <begin position="1029"/>
        <end position="1059"/>
    </location>
</feature>
<reference evidence="19 20" key="1">
    <citation type="submission" date="2015-01" db="EMBL/GenBank/DDBJ databases">
        <title>Evolution of Trichinella species and genotypes.</title>
        <authorList>
            <person name="Korhonen P.K."/>
            <person name="Edoardo P."/>
            <person name="Giuseppe L.R."/>
            <person name="Gasser R.B."/>
        </authorList>
    </citation>
    <scope>NUCLEOTIDE SEQUENCE [LARGE SCALE GENOMIC DNA]</scope>
    <source>
        <strain evidence="19">ISS13</strain>
    </source>
</reference>
<evidence type="ECO:0000256" key="10">
    <source>
        <dbReference type="ARBA" id="ARBA00022833"/>
    </source>
</evidence>
<evidence type="ECO:0000256" key="4">
    <source>
        <dbReference type="ARBA" id="ARBA00022679"/>
    </source>
</evidence>
<dbReference type="CDD" id="cd20803">
    <property type="entry name" value="C1_DGKtheta_typeV_rpt1"/>
    <property type="match status" value="1"/>
</dbReference>
<dbReference type="Pfam" id="PF00781">
    <property type="entry name" value="DAGK_cat"/>
    <property type="match status" value="1"/>
</dbReference>
<dbReference type="FunFam" id="2.60.200.40:FF:000004">
    <property type="entry name" value="Diacylglycerol kinase"/>
    <property type="match status" value="1"/>
</dbReference>
<keyword evidence="4 13" id="KW-0808">Transferase</keyword>
<evidence type="ECO:0000256" key="6">
    <source>
        <dbReference type="ARBA" id="ARBA00022737"/>
    </source>
</evidence>
<dbReference type="Pfam" id="PF00609">
    <property type="entry name" value="DAGK_acc"/>
    <property type="match status" value="1"/>
</dbReference>
<gene>
    <name evidence="19" type="primary">Dgkq</name>
    <name evidence="19" type="ORF">T4A_6515</name>
</gene>
<dbReference type="CDD" id="cd20804">
    <property type="entry name" value="C1_DGKtheta_typeV_rpt2"/>
    <property type="match status" value="1"/>
</dbReference>
<dbReference type="SMART" id="SM00314">
    <property type="entry name" value="RA"/>
    <property type="match status" value="2"/>
</dbReference>
<dbReference type="InterPro" id="IPR029058">
    <property type="entry name" value="AB_hydrolase_fold"/>
</dbReference>
<dbReference type="InterPro" id="IPR016064">
    <property type="entry name" value="NAD/diacylglycerol_kinase_sf"/>
</dbReference>
<organism evidence="19 20">
    <name type="scientific">Trichinella pseudospiralis</name>
    <name type="common">Parasitic roundworm</name>
    <dbReference type="NCBI Taxonomy" id="6337"/>
    <lineage>
        <taxon>Eukaryota</taxon>
        <taxon>Metazoa</taxon>
        <taxon>Ecdysozoa</taxon>
        <taxon>Nematoda</taxon>
        <taxon>Enoplea</taxon>
        <taxon>Dorylaimia</taxon>
        <taxon>Trichinellida</taxon>
        <taxon>Trichinellidae</taxon>
        <taxon>Trichinella</taxon>
    </lineage>
</organism>
<comment type="caution">
    <text evidence="19">The sequence shown here is derived from an EMBL/GenBank/DDBJ whole genome shotgun (WGS) entry which is preliminary data.</text>
</comment>
<evidence type="ECO:0000313" key="20">
    <source>
        <dbReference type="Proteomes" id="UP000054632"/>
    </source>
</evidence>
<dbReference type="InterPro" id="IPR056392">
    <property type="entry name" value="DGKtheta_RBD"/>
</dbReference>
<dbReference type="CDD" id="cd17111">
    <property type="entry name" value="RA1_DAGK-theta"/>
    <property type="match status" value="1"/>
</dbReference>
<dbReference type="Gene3D" id="2.60.200.40">
    <property type="match status" value="1"/>
</dbReference>
<dbReference type="SMART" id="SM00045">
    <property type="entry name" value="DAGKa"/>
    <property type="match status" value="1"/>
</dbReference>
<dbReference type="SMART" id="SM00109">
    <property type="entry name" value="C1"/>
    <property type="match status" value="3"/>
</dbReference>
<keyword evidence="7 13" id="KW-0547">Nucleotide-binding</keyword>
<dbReference type="Gene3D" id="3.40.50.10330">
    <property type="entry name" value="Probable inorganic polyphosphate/atp-NAD kinase, domain 1"/>
    <property type="match status" value="1"/>
</dbReference>
<dbReference type="InterPro" id="IPR029071">
    <property type="entry name" value="Ubiquitin-like_domsf"/>
</dbReference>
<dbReference type="InterPro" id="IPR001965">
    <property type="entry name" value="Znf_PHD"/>
</dbReference>
<dbReference type="Gene3D" id="3.40.50.1820">
    <property type="entry name" value="alpha/beta hydrolase"/>
    <property type="match status" value="1"/>
</dbReference>
<dbReference type="Pfam" id="PF00788">
    <property type="entry name" value="RA"/>
    <property type="match status" value="2"/>
</dbReference>
<evidence type="ECO:0000256" key="9">
    <source>
        <dbReference type="ARBA" id="ARBA00022777"/>
    </source>
</evidence>
<dbReference type="CDD" id="cd20854">
    <property type="entry name" value="C1_DGKtheta_typeV_rpt3"/>
    <property type="match status" value="1"/>
</dbReference>
<proteinExistence type="inferred from homology"/>
<keyword evidence="8" id="KW-0863">Zinc-finger</keyword>
<dbReference type="InterPro" id="IPR037607">
    <property type="entry name" value="DGK"/>
</dbReference>
<dbReference type="InterPro" id="IPR020454">
    <property type="entry name" value="DAG/PE-bd"/>
</dbReference>
<feature type="domain" description="Phorbol-ester/DAG-type" evidence="16">
    <location>
        <begin position="144"/>
        <end position="194"/>
    </location>
</feature>
<feature type="region of interest" description="Disordered" evidence="14">
    <location>
        <begin position="361"/>
        <end position="385"/>
    </location>
</feature>
<evidence type="ECO:0000256" key="1">
    <source>
        <dbReference type="ARBA" id="ARBA00001383"/>
    </source>
</evidence>
<evidence type="ECO:0000256" key="15">
    <source>
        <dbReference type="SAM" id="Phobius"/>
    </source>
</evidence>
<keyword evidence="10" id="KW-0862">Zinc</keyword>
<dbReference type="EMBL" id="JYDR01000021">
    <property type="protein sequence ID" value="KRY74980.1"/>
    <property type="molecule type" value="Genomic_DNA"/>
</dbReference>
<feature type="domain" description="Ras-associating" evidence="18">
    <location>
        <begin position="482"/>
        <end position="580"/>
    </location>
</feature>
<dbReference type="PROSITE" id="PS50200">
    <property type="entry name" value="RA"/>
    <property type="match status" value="2"/>
</dbReference>
<dbReference type="PROSITE" id="PS00479">
    <property type="entry name" value="ZF_DAG_PE_1"/>
    <property type="match status" value="2"/>
</dbReference>
<dbReference type="InterPro" id="IPR000756">
    <property type="entry name" value="Diacylglycerol_kin_accessory"/>
</dbReference>
<feature type="transmembrane region" description="Helical" evidence="15">
    <location>
        <begin position="76"/>
        <end position="102"/>
    </location>
</feature>
<dbReference type="Pfam" id="PF24099">
    <property type="entry name" value="RBD_DGKtheta"/>
    <property type="match status" value="1"/>
</dbReference>
<feature type="region of interest" description="Disordered" evidence="14">
    <location>
        <begin position="1019"/>
        <end position="1060"/>
    </location>
</feature>
<dbReference type="Gene3D" id="3.30.60.20">
    <property type="match status" value="3"/>
</dbReference>
<dbReference type="Pfam" id="PF00130">
    <property type="entry name" value="C1_1"/>
    <property type="match status" value="2"/>
</dbReference>
<keyword evidence="6" id="KW-0677">Repeat</keyword>
<dbReference type="GO" id="GO:0004143">
    <property type="term" value="F:ATP-dependent diacylglycerol kinase activity"/>
    <property type="evidence" value="ECO:0007669"/>
    <property type="project" value="UniProtKB-EC"/>
</dbReference>
<dbReference type="InterPro" id="IPR001206">
    <property type="entry name" value="Diacylglycerol_kinase_cat_dom"/>
</dbReference>
<feature type="domain" description="DAGKc" evidence="17">
    <location>
        <begin position="672"/>
        <end position="810"/>
    </location>
</feature>
<evidence type="ECO:0000256" key="7">
    <source>
        <dbReference type="ARBA" id="ARBA00022741"/>
    </source>
</evidence>
<evidence type="ECO:0000256" key="11">
    <source>
        <dbReference type="ARBA" id="ARBA00022840"/>
    </source>
</evidence>
<feature type="domain" description="Ras-associating" evidence="18">
    <location>
        <begin position="386"/>
        <end position="478"/>
    </location>
</feature>
<evidence type="ECO:0000259" key="18">
    <source>
        <dbReference type="PROSITE" id="PS50200"/>
    </source>
</evidence>
<dbReference type="PROSITE" id="PS50081">
    <property type="entry name" value="ZF_DAG_PE_2"/>
    <property type="match status" value="3"/>
</dbReference>
<feature type="domain" description="Phorbol-ester/DAG-type" evidence="16">
    <location>
        <begin position="207"/>
        <end position="255"/>
    </location>
</feature>
<accession>A0A0V1EMI6</accession>
<dbReference type="SUPFAM" id="SSF111331">
    <property type="entry name" value="NAD kinase/diacylglycerol kinase-like"/>
    <property type="match status" value="1"/>
</dbReference>
<dbReference type="SUPFAM" id="SSF53474">
    <property type="entry name" value="alpha/beta-Hydrolases"/>
    <property type="match status" value="1"/>
</dbReference>
<dbReference type="GO" id="GO:0005524">
    <property type="term" value="F:ATP binding"/>
    <property type="evidence" value="ECO:0007669"/>
    <property type="project" value="UniProtKB-KW"/>
</dbReference>
<dbReference type="InterPro" id="IPR000159">
    <property type="entry name" value="RA_dom"/>
</dbReference>
<evidence type="ECO:0000313" key="19">
    <source>
        <dbReference type="EMBL" id="KRY74980.1"/>
    </source>
</evidence>
<evidence type="ECO:0000256" key="12">
    <source>
        <dbReference type="ARBA" id="ARBA00023136"/>
    </source>
</evidence>
<name>A0A0V1EMI6_TRIPS</name>
<comment type="subcellular location">
    <subcellularLocation>
        <location evidence="2">Membrane</location>
    </subcellularLocation>
</comment>
<dbReference type="InterPro" id="IPR000073">
    <property type="entry name" value="AB_hydrolase_1"/>
</dbReference>
<dbReference type="PRINTS" id="PR00008">
    <property type="entry name" value="DAGPEDOMAIN"/>
</dbReference>
<evidence type="ECO:0000256" key="3">
    <source>
        <dbReference type="ARBA" id="ARBA00009280"/>
    </source>
</evidence>
<dbReference type="GO" id="GO:0007200">
    <property type="term" value="P:phospholipase C-activating G protein-coupled receptor signaling pathway"/>
    <property type="evidence" value="ECO:0007669"/>
    <property type="project" value="InterPro"/>
</dbReference>
<comment type="similarity">
    <text evidence="3 13">Belongs to the eukaryotic diacylglycerol kinase family.</text>
</comment>
<evidence type="ECO:0000259" key="17">
    <source>
        <dbReference type="PROSITE" id="PS50146"/>
    </source>
</evidence>
<dbReference type="EC" id="2.7.1.107" evidence="13"/>
<feature type="transmembrane region" description="Helical" evidence="15">
    <location>
        <begin position="35"/>
        <end position="64"/>
    </location>
</feature>
<feature type="compositionally biased region" description="Low complexity" evidence="14">
    <location>
        <begin position="364"/>
        <end position="375"/>
    </location>
</feature>
<dbReference type="Gene3D" id="3.10.20.90">
    <property type="entry name" value="Phosphatidylinositol 3-kinase Catalytic Subunit, Chain A, domain 1"/>
    <property type="match status" value="1"/>
</dbReference>
<dbReference type="InterPro" id="IPR017438">
    <property type="entry name" value="ATP-NAD_kinase_N"/>
</dbReference>
<dbReference type="SUPFAM" id="SSF54236">
    <property type="entry name" value="Ubiquitin-like"/>
    <property type="match status" value="2"/>
</dbReference>
<dbReference type="Pfam" id="PF00561">
    <property type="entry name" value="Abhydrolase_1"/>
    <property type="match status" value="1"/>
</dbReference>
<evidence type="ECO:0000256" key="13">
    <source>
        <dbReference type="RuleBase" id="RU361128"/>
    </source>
</evidence>
<dbReference type="FunFam" id="3.40.50.10330:FF:000011">
    <property type="entry name" value="Diacylglycerol kinase"/>
    <property type="match status" value="1"/>
</dbReference>
<dbReference type="SMART" id="SM00249">
    <property type="entry name" value="PHD"/>
    <property type="match status" value="1"/>
</dbReference>
<dbReference type="PROSITE" id="PS50146">
    <property type="entry name" value="DAGK"/>
    <property type="match status" value="1"/>
</dbReference>
<sequence length="1342" mass="150543">LTEFFFASIIEVCSQRGDTSKQASKQASNRPTVCAVSACLPVCLFCLSLSLFLSAYLPVILPACLPLKIRRLSNRFLLLLILLQLFLFFSFLALTACLFFILRGNCKIAKMAVEGHNLEPQLLQMIEEYVDCNSGEVIGARGRGHFFVKKNFGKPIHCHHCCDLFWGILSQGYICETCNFICHEKCLKTVASFCSGIAMQLIKNPVAHCWSEPGFVKRKFCLVCRKKTDDVESVECEVCDYYVHVDCLDLAVSDCREASTFISSLEPTTQRQHHHWREGNLNPGSKCTVCRKSCWSSECLAGMRCQWCNRTAHAICYRQIVTDCDFGPLRPIMLPPNCLTIPRAELPMELLLSIKRREKEVPISPSKNSDDFSSSLPEDPNREKDDNEILRVYDGNVSYENNVFRTCSVPRSASLDQILEAILRSFHIYDNPAYYMLTSIKEVDDRIVEYPLDRVEPLKGIRNLQNGRLSLFLRYNNPNCDEAITLKVYGGWLRIPITFCTVTINPTTTTDEVISEALSQVGMPSLSSSMYNLVEVELSRGVVEKTLDPQEPVMPLLLAQQRNSLKRYLSTRYYLQEKEDPHGSTVSLFVANLPPTLTQKQYEKILLRLLETETRPFSAIGPIYFEYGSLVMTFNSPKVATKVCLKLQDVSYEERKLLVLCLPNIQAHMIPADVEPLVVLVNMRSGGCQGADLIRSFRKLLNPFQVFDVMNGGPLVALYVFRNVPKYKILVCGGDGTAGWVLQCLDIVGQDSVCSSPPCALLPLGTGNDLARVLRWGSGYTGQEDPLQILKDIIEADEVRLDRWTVVFHPQEPSSELSCALEQNPDRALPMNNPEEQTSMIIMNNYFGIGLDAEVCLGFDKARKLNPDKFNSRIHNKGVYARIGLKKMVNRKLCRDIQRKIKLEVDGRVFELPSLEGIIILNIMSWGSGSNPWGPEKEEVGFTKPNHDDGLLEVIGITGIVHLGQMQAGFSSGIRLAQGGHVKITTFTDMPVHVDGEPQMLPPGTFTILKSALKATMLKKSKNKRRQTTDANATTSTMTTTLQRESSSQAASLPSSLSSGPVLQAEPDDDYFLPLAYKTYFGRHDSSKGSLIILHGLFGHKGNWRSLGAALSQKLNRKVFAVDLRNHGDSPHHSSMTVPEMADDVIALIKDLNIAGDQLGIIGHSMGGKVAAHLALHQPSLLGKLLLEDMIPKRIDQPQDKVLLCIKALNQCELPQMDLTKARQTVYQQLFSVIKDAETTHFLLTSLMLDKHGKPVWKFNISAIENNLQEMFFYEIESKNTFEGPTFVVHGKRSDYVKPADVPFMLNFFPKLRFQCIAEAGHWVHADRPSEFLSAAVDFFRR</sequence>
<dbReference type="GO" id="GO:0008270">
    <property type="term" value="F:zinc ion binding"/>
    <property type="evidence" value="ECO:0007669"/>
    <property type="project" value="UniProtKB-KW"/>
</dbReference>
<dbReference type="InterPro" id="IPR046349">
    <property type="entry name" value="C1-like_sf"/>
</dbReference>
<dbReference type="Proteomes" id="UP000054632">
    <property type="component" value="Unassembled WGS sequence"/>
</dbReference>
<evidence type="ECO:0000256" key="8">
    <source>
        <dbReference type="ARBA" id="ARBA00022771"/>
    </source>
</evidence>
<evidence type="ECO:0000259" key="16">
    <source>
        <dbReference type="PROSITE" id="PS50081"/>
    </source>
</evidence>
<dbReference type="PANTHER" id="PTHR11255:SF54">
    <property type="entry name" value="DIACYLGLYCEROL KINASE THETA"/>
    <property type="match status" value="1"/>
</dbReference>
<keyword evidence="9 13" id="KW-0418">Kinase</keyword>
<dbReference type="SUPFAM" id="SSF57889">
    <property type="entry name" value="Cysteine-rich domain"/>
    <property type="match status" value="3"/>
</dbReference>
<protein>
    <recommendedName>
        <fullName evidence="13">Diacylglycerol kinase</fullName>
        <shortName evidence="13">DAG kinase</shortName>
        <ecNumber evidence="13">2.7.1.107</ecNumber>
    </recommendedName>
</protein>
<keyword evidence="12 15" id="KW-0472">Membrane</keyword>
<dbReference type="GO" id="GO:0016020">
    <property type="term" value="C:membrane"/>
    <property type="evidence" value="ECO:0007669"/>
    <property type="project" value="UniProtKB-SubCell"/>
</dbReference>
<keyword evidence="5" id="KW-0479">Metal-binding</keyword>
<keyword evidence="15" id="KW-0812">Transmembrane</keyword>
<dbReference type="InterPro" id="IPR002219">
    <property type="entry name" value="PKC_DAG/PE"/>
</dbReference>
<dbReference type="PANTHER" id="PTHR11255">
    <property type="entry name" value="DIACYLGLYCEROL KINASE"/>
    <property type="match status" value="1"/>
</dbReference>
<keyword evidence="11 13" id="KW-0067">ATP-binding</keyword>